<dbReference type="Pfam" id="PF25390">
    <property type="entry name" value="WD40_RLD"/>
    <property type="match status" value="1"/>
</dbReference>
<evidence type="ECO:0000256" key="2">
    <source>
        <dbReference type="SAM" id="SignalP"/>
    </source>
</evidence>
<evidence type="ECO:0000313" key="5">
    <source>
        <dbReference type="Proteomes" id="UP000824072"/>
    </source>
</evidence>
<dbReference type="AlphaFoldDB" id="A0A9D1I9I2"/>
<dbReference type="PANTHER" id="PTHR22870:SF408">
    <property type="entry name" value="OS09G0560450 PROTEIN"/>
    <property type="match status" value="1"/>
</dbReference>
<proteinExistence type="predicted"/>
<keyword evidence="1" id="KW-0677">Repeat</keyword>
<dbReference type="Pfam" id="PF13540">
    <property type="entry name" value="RCC1_2"/>
    <property type="match status" value="5"/>
</dbReference>
<gene>
    <name evidence="4" type="ORF">IAB02_00990</name>
</gene>
<evidence type="ECO:0000256" key="1">
    <source>
        <dbReference type="ARBA" id="ARBA00022737"/>
    </source>
</evidence>
<dbReference type="PROSITE" id="PS50012">
    <property type="entry name" value="RCC1_3"/>
    <property type="match status" value="9"/>
</dbReference>
<dbReference type="PANTHER" id="PTHR22870">
    <property type="entry name" value="REGULATOR OF CHROMOSOME CONDENSATION"/>
    <property type="match status" value="1"/>
</dbReference>
<name>A0A9D1I9I2_9FIRM</name>
<keyword evidence="2" id="KW-0732">Signal</keyword>
<comment type="caution">
    <text evidence="4">The sequence shown here is derived from an EMBL/GenBank/DDBJ whole genome shotgun (WGS) entry which is preliminary data.</text>
</comment>
<evidence type="ECO:0000313" key="4">
    <source>
        <dbReference type="EMBL" id="HIU33113.1"/>
    </source>
</evidence>
<feature type="domain" description="RCC1-like" evidence="3">
    <location>
        <begin position="497"/>
        <end position="725"/>
    </location>
</feature>
<dbReference type="InterPro" id="IPR000408">
    <property type="entry name" value="Reg_chr_condens"/>
</dbReference>
<evidence type="ECO:0000259" key="3">
    <source>
        <dbReference type="Pfam" id="PF25390"/>
    </source>
</evidence>
<dbReference type="InterPro" id="IPR051210">
    <property type="entry name" value="Ub_ligase/GEF_domain"/>
</dbReference>
<reference evidence="4" key="2">
    <citation type="journal article" date="2021" name="PeerJ">
        <title>Extensive microbial diversity within the chicken gut microbiome revealed by metagenomics and culture.</title>
        <authorList>
            <person name="Gilroy R."/>
            <person name="Ravi A."/>
            <person name="Getino M."/>
            <person name="Pursley I."/>
            <person name="Horton D.L."/>
            <person name="Alikhan N.F."/>
            <person name="Baker D."/>
            <person name="Gharbi K."/>
            <person name="Hall N."/>
            <person name="Watson M."/>
            <person name="Adriaenssens E.M."/>
            <person name="Foster-Nyarko E."/>
            <person name="Jarju S."/>
            <person name="Secka A."/>
            <person name="Antonio M."/>
            <person name="Oren A."/>
            <person name="Chaudhuri R.R."/>
            <person name="La Ragione R."/>
            <person name="Hildebrand F."/>
            <person name="Pallen M.J."/>
        </authorList>
    </citation>
    <scope>NUCLEOTIDE SEQUENCE</scope>
    <source>
        <strain evidence="4">ChiHcec3-11533</strain>
    </source>
</reference>
<dbReference type="InterPro" id="IPR058923">
    <property type="entry name" value="RCC1-like_dom"/>
</dbReference>
<sequence length="765" mass="82029">MKKIGLFVLAAILMASALAESPPAEEQRLRGIVEAGYQDSFALREDGTLWAWGAAEYGRLGVGLGGYVLEPTQVELEHVADVSAGYYHSLFLLEDGSVWGAGCNYDYGQIGDGSAANHLSPVKVLEGARQAEASKDFSAVVMEDGTLRAWGRNDKGQLGIGTQETARTPQQVPLEGVREIALGAAHTLALLEDGTVWAWGDNEYGQLGVEIKDYSAEPVQVPLENIIAVQAGNQHSLALDADGAVWAWGDNGYNQLGISGVRESRAPKIAISGGISQIISGGDSNACINVDGQILVWGDLFGAVPEALEYPKVVSLSLGYWHALGVLEDGSVWGFGSNDYSQISQSGSGMGNSFVTWIDTEFSLGESSQTSTRERGKEKPVSLTVQPAQIECIAAGYGSSFAIDAQGNVWAWGRSDYGQLGFGDEESRVTPEKLELDAPVKQVAAGDYHTLFLLEDGRLFAAGCNSDFGQLGDGTLEDSSVPVFVMEGVQSAFASMDISAALLEDGTVVTWGKNDSGQLGRGEDVSGENPAKVELENVIALVGGDRHMGALTAEGELWTWGDNRYGQLGIGEEVEQACTPVQVSLPSKVVSVGSGMYHMIALTEDGTVWTWGDGEYGQLGNNDFGGQPTPVRVTDLEDVVRVFAGADNSGAELSNGRLCCWGYSFYARPEEVEIQCMDASYNWKEYEMERIVFGYEHNLAMDPQGNLYSMGRNDYGQLGLGDKVDSYYSWGETGLNVKDSEWIAPWEGENSRPEEKGDNAHALCA</sequence>
<accession>A0A9D1I9I2</accession>
<dbReference type="PROSITE" id="PS00626">
    <property type="entry name" value="RCC1_2"/>
    <property type="match status" value="2"/>
</dbReference>
<feature type="signal peptide" evidence="2">
    <location>
        <begin position="1"/>
        <end position="19"/>
    </location>
</feature>
<reference evidence="4" key="1">
    <citation type="submission" date="2020-10" db="EMBL/GenBank/DDBJ databases">
        <authorList>
            <person name="Gilroy R."/>
        </authorList>
    </citation>
    <scope>NUCLEOTIDE SEQUENCE</scope>
    <source>
        <strain evidence="4">ChiHcec3-11533</strain>
    </source>
</reference>
<dbReference type="Proteomes" id="UP000824072">
    <property type="component" value="Unassembled WGS sequence"/>
</dbReference>
<dbReference type="EMBL" id="DVMU01000023">
    <property type="protein sequence ID" value="HIU33113.1"/>
    <property type="molecule type" value="Genomic_DNA"/>
</dbReference>
<dbReference type="PRINTS" id="PR00633">
    <property type="entry name" value="RCCNDNSATION"/>
</dbReference>
<organism evidence="4 5">
    <name type="scientific">Candidatus Pullichristensenella excrementigallinarum</name>
    <dbReference type="NCBI Taxonomy" id="2840907"/>
    <lineage>
        <taxon>Bacteria</taxon>
        <taxon>Bacillati</taxon>
        <taxon>Bacillota</taxon>
        <taxon>Clostridia</taxon>
        <taxon>Candidatus Pullichristensenella</taxon>
    </lineage>
</organism>
<dbReference type="InterPro" id="IPR009091">
    <property type="entry name" value="RCC1/BLIP-II"/>
</dbReference>
<dbReference type="Pfam" id="PF00415">
    <property type="entry name" value="RCC1"/>
    <property type="match status" value="2"/>
</dbReference>
<protein>
    <recommendedName>
        <fullName evidence="3">RCC1-like domain-containing protein</fullName>
    </recommendedName>
</protein>
<dbReference type="Gene3D" id="2.130.10.30">
    <property type="entry name" value="Regulator of chromosome condensation 1/beta-lactamase-inhibitor protein II"/>
    <property type="match status" value="4"/>
</dbReference>
<feature type="chain" id="PRO_5038954521" description="RCC1-like domain-containing protein" evidence="2">
    <location>
        <begin position="20"/>
        <end position="765"/>
    </location>
</feature>
<dbReference type="SUPFAM" id="SSF50985">
    <property type="entry name" value="RCC1/BLIP-II"/>
    <property type="match status" value="3"/>
</dbReference>